<reference evidence="2 3" key="1">
    <citation type="submission" date="2014-03" db="EMBL/GenBank/DDBJ databases">
        <title>Bradyrhizobium valentinum sp. nov., isolated from effective nodules of Lupinus mariae-josephae, a lupine endemic of basic-lime soils in Eastern Spain.</title>
        <authorList>
            <person name="Duran D."/>
            <person name="Rey L."/>
            <person name="Navarro A."/>
            <person name="Busquets A."/>
            <person name="Imperial J."/>
            <person name="Ruiz-Argueso T."/>
        </authorList>
    </citation>
    <scope>NUCLEOTIDE SEQUENCE [LARGE SCALE GENOMIC DNA]</scope>
    <source>
        <strain evidence="2 3">CCBAU 23086</strain>
    </source>
</reference>
<sequence length="472" mass="50867">MKNFLHVIRAALRAARWRSTAADRPVSVGVALVFVAMAMASEAARQYLVISGPAAFTLYGINSIIAAMAVFVAVTLLFVSQDRAIVLARLACLIVLLEWTVIAASRLPFEFRSLVPEMWTASDKIIFAWLIVVVWWIGAVVAILRGAGVGPYQSPVFRAFGLSVMAGVAVVALPAYPTFLGGDSTRSSYNVYEWSYARFFKPPNADVDLPPVDVAAVELSQPHLLEAELKKLLPERKGTTDIYAIGIAGWSAQDVFIKEMNGGLAALNRSLDTDRGVIRLVNHRDTLETQPVANRTNFAAAVRAVAGTMNKDEDVLVVFITSHGGPTGVALELGDAVTAVLGPDQVASVLDREGIRNRVIIVSACYSGIFVKALASPDSIVLTAADENSTSFGCSNEREWTYFGDAFFNQSLGAEISLEAAFESAKAKISQWEARDDIPTSSPQGHFGAAISEKLAARLKRGSRVQALSEER</sequence>
<name>A0A0R3MTR4_9BRAD</name>
<dbReference type="EMBL" id="LLYB01000071">
    <property type="protein sequence ID" value="KRR23006.1"/>
    <property type="molecule type" value="Genomic_DNA"/>
</dbReference>
<keyword evidence="1" id="KW-1133">Transmembrane helix</keyword>
<dbReference type="GO" id="GO:0008233">
    <property type="term" value="F:peptidase activity"/>
    <property type="evidence" value="ECO:0007669"/>
    <property type="project" value="InterPro"/>
</dbReference>
<dbReference type="Gene3D" id="3.40.50.1460">
    <property type="match status" value="1"/>
</dbReference>
<feature type="transmembrane region" description="Helical" evidence="1">
    <location>
        <begin position="56"/>
        <end position="79"/>
    </location>
</feature>
<comment type="caution">
    <text evidence="2">The sequence shown here is derived from an EMBL/GenBank/DDBJ whole genome shotgun (WGS) entry which is preliminary data.</text>
</comment>
<evidence type="ECO:0008006" key="4">
    <source>
        <dbReference type="Google" id="ProtNLM"/>
    </source>
</evidence>
<organism evidence="2 3">
    <name type="scientific">Bradyrhizobium lablabi</name>
    <dbReference type="NCBI Taxonomy" id="722472"/>
    <lineage>
        <taxon>Bacteria</taxon>
        <taxon>Pseudomonadati</taxon>
        <taxon>Pseudomonadota</taxon>
        <taxon>Alphaproteobacteria</taxon>
        <taxon>Hyphomicrobiales</taxon>
        <taxon>Nitrobacteraceae</taxon>
        <taxon>Bradyrhizobium</taxon>
    </lineage>
</organism>
<keyword evidence="1" id="KW-0812">Transmembrane</keyword>
<dbReference type="GO" id="GO:0006508">
    <property type="term" value="P:proteolysis"/>
    <property type="evidence" value="ECO:0007669"/>
    <property type="project" value="InterPro"/>
</dbReference>
<feature type="transmembrane region" description="Helical" evidence="1">
    <location>
        <begin position="125"/>
        <end position="144"/>
    </location>
</feature>
<dbReference type="InterPro" id="IPR001096">
    <property type="entry name" value="Peptidase_C13"/>
</dbReference>
<keyword evidence="1" id="KW-0472">Membrane</keyword>
<gene>
    <name evidence="2" type="ORF">CQ14_01675</name>
</gene>
<evidence type="ECO:0000313" key="2">
    <source>
        <dbReference type="EMBL" id="KRR23006.1"/>
    </source>
</evidence>
<feature type="transmembrane region" description="Helical" evidence="1">
    <location>
        <begin position="156"/>
        <end position="176"/>
    </location>
</feature>
<evidence type="ECO:0000256" key="1">
    <source>
        <dbReference type="SAM" id="Phobius"/>
    </source>
</evidence>
<evidence type="ECO:0000313" key="3">
    <source>
        <dbReference type="Proteomes" id="UP000051660"/>
    </source>
</evidence>
<accession>A0A0R3MTR4</accession>
<dbReference type="Proteomes" id="UP000051660">
    <property type="component" value="Unassembled WGS sequence"/>
</dbReference>
<protein>
    <recommendedName>
        <fullName evidence="4">Peptidase C13 family protein</fullName>
    </recommendedName>
</protein>
<feature type="transmembrane region" description="Helical" evidence="1">
    <location>
        <begin position="86"/>
        <end position="105"/>
    </location>
</feature>
<dbReference type="AlphaFoldDB" id="A0A0R3MTR4"/>
<proteinExistence type="predicted"/>
<dbReference type="OrthoDB" id="345222at2"/>
<dbReference type="RefSeq" id="WP_057859370.1">
    <property type="nucleotide sequence ID" value="NZ_LLYB01000071.1"/>
</dbReference>
<dbReference type="Pfam" id="PF01650">
    <property type="entry name" value="Peptidase_C13"/>
    <property type="match status" value="1"/>
</dbReference>